<proteinExistence type="predicted"/>
<evidence type="ECO:0000313" key="2">
    <source>
        <dbReference type="Proteomes" id="UP000838756"/>
    </source>
</evidence>
<name>A0A8S4QI12_9NEOP</name>
<dbReference type="AlphaFoldDB" id="A0A8S4QI12"/>
<organism evidence="1 2">
    <name type="scientific">Pararge aegeria aegeria</name>
    <dbReference type="NCBI Taxonomy" id="348720"/>
    <lineage>
        <taxon>Eukaryota</taxon>
        <taxon>Metazoa</taxon>
        <taxon>Ecdysozoa</taxon>
        <taxon>Arthropoda</taxon>
        <taxon>Hexapoda</taxon>
        <taxon>Insecta</taxon>
        <taxon>Pterygota</taxon>
        <taxon>Neoptera</taxon>
        <taxon>Endopterygota</taxon>
        <taxon>Lepidoptera</taxon>
        <taxon>Glossata</taxon>
        <taxon>Ditrysia</taxon>
        <taxon>Papilionoidea</taxon>
        <taxon>Nymphalidae</taxon>
        <taxon>Satyrinae</taxon>
        <taxon>Satyrini</taxon>
        <taxon>Parargina</taxon>
        <taxon>Pararge</taxon>
    </lineage>
</organism>
<evidence type="ECO:0000313" key="1">
    <source>
        <dbReference type="EMBL" id="CAH2210229.1"/>
    </source>
</evidence>
<gene>
    <name evidence="1" type="primary">jg26404</name>
    <name evidence="1" type="ORF">PAEG_LOCUS2140</name>
</gene>
<dbReference type="Proteomes" id="UP000838756">
    <property type="component" value="Unassembled WGS sequence"/>
</dbReference>
<sequence>MPDANEVHQTVRLTSNRAEVRVLERGALKSKFPTFLPISSSSGALLMASSHSLPVTPKQALRLSASVLPKMKKGKINESVCSKDEVKKHRSDILVKEVIVAK</sequence>
<accession>A0A8S4QI12</accession>
<protein>
    <submittedName>
        <fullName evidence="1">Jg26404 protein</fullName>
    </submittedName>
</protein>
<comment type="caution">
    <text evidence="1">The sequence shown here is derived from an EMBL/GenBank/DDBJ whole genome shotgun (WGS) entry which is preliminary data.</text>
</comment>
<dbReference type="EMBL" id="CAKXAJ010006947">
    <property type="protein sequence ID" value="CAH2210229.1"/>
    <property type="molecule type" value="Genomic_DNA"/>
</dbReference>
<keyword evidence="2" id="KW-1185">Reference proteome</keyword>
<reference evidence="1" key="1">
    <citation type="submission" date="2022-03" db="EMBL/GenBank/DDBJ databases">
        <authorList>
            <person name="Lindestad O."/>
        </authorList>
    </citation>
    <scope>NUCLEOTIDE SEQUENCE</scope>
</reference>